<dbReference type="Gene3D" id="2.30.38.10">
    <property type="entry name" value="Luciferase, Domain 3"/>
    <property type="match status" value="1"/>
</dbReference>
<keyword evidence="4" id="KW-0175">Coiled coil</keyword>
<gene>
    <name evidence="7" type="ORF">YC6258_04517</name>
</gene>
<name>A0A0C5W1J6_9GAMM</name>
<dbReference type="InterPro" id="IPR000873">
    <property type="entry name" value="AMP-dep_synth/lig_dom"/>
</dbReference>
<proteinExistence type="predicted"/>
<dbReference type="InterPro" id="IPR045851">
    <property type="entry name" value="AMP-bd_C_sf"/>
</dbReference>
<dbReference type="PROSITE" id="PS50075">
    <property type="entry name" value="CARRIER"/>
    <property type="match status" value="1"/>
</dbReference>
<evidence type="ECO:0000256" key="3">
    <source>
        <dbReference type="ARBA" id="ARBA00022553"/>
    </source>
</evidence>
<dbReference type="SMART" id="SM00823">
    <property type="entry name" value="PKS_PP"/>
    <property type="match status" value="1"/>
</dbReference>
<dbReference type="InterPro" id="IPR010071">
    <property type="entry name" value="AA_adenyl_dom"/>
</dbReference>
<dbReference type="Pfam" id="PF00501">
    <property type="entry name" value="AMP-binding"/>
    <property type="match status" value="1"/>
</dbReference>
<dbReference type="Pfam" id="PF00550">
    <property type="entry name" value="PP-binding"/>
    <property type="match status" value="1"/>
</dbReference>
<dbReference type="EC" id="6.2.1.3" evidence="7"/>
<keyword evidence="8" id="KW-1185">Reference proteome</keyword>
<dbReference type="FunFam" id="3.40.50.12780:FF:000012">
    <property type="entry name" value="Non-ribosomal peptide synthetase"/>
    <property type="match status" value="1"/>
</dbReference>
<feature type="domain" description="Carrier" evidence="6">
    <location>
        <begin position="955"/>
        <end position="1030"/>
    </location>
</feature>
<dbReference type="NCBIfam" id="TIGR01733">
    <property type="entry name" value="AA-adenyl-dom"/>
    <property type="match status" value="1"/>
</dbReference>
<dbReference type="RefSeq" id="WP_044618539.1">
    <property type="nucleotide sequence ID" value="NZ_CP007142.1"/>
</dbReference>
<dbReference type="Gene3D" id="3.30.559.30">
    <property type="entry name" value="Nonribosomal peptide synthetase, condensation domain"/>
    <property type="match status" value="1"/>
</dbReference>
<dbReference type="GO" id="GO:0044550">
    <property type="term" value="P:secondary metabolite biosynthetic process"/>
    <property type="evidence" value="ECO:0007669"/>
    <property type="project" value="TreeGrafter"/>
</dbReference>
<dbReference type="InterPro" id="IPR036736">
    <property type="entry name" value="ACP-like_sf"/>
</dbReference>
<dbReference type="PANTHER" id="PTHR45527:SF1">
    <property type="entry name" value="FATTY ACID SYNTHASE"/>
    <property type="match status" value="1"/>
</dbReference>
<dbReference type="OrthoDB" id="9757559at2"/>
<dbReference type="EMBL" id="CP007142">
    <property type="protein sequence ID" value="AJQ96549.1"/>
    <property type="molecule type" value="Genomic_DNA"/>
</dbReference>
<dbReference type="InterPro" id="IPR020845">
    <property type="entry name" value="AMP-binding_CS"/>
</dbReference>
<evidence type="ECO:0000313" key="8">
    <source>
        <dbReference type="Proteomes" id="UP000032266"/>
    </source>
</evidence>
<dbReference type="InterPro" id="IPR009081">
    <property type="entry name" value="PP-bd_ACP"/>
</dbReference>
<evidence type="ECO:0000256" key="2">
    <source>
        <dbReference type="ARBA" id="ARBA00022450"/>
    </source>
</evidence>
<evidence type="ECO:0000313" key="7">
    <source>
        <dbReference type="EMBL" id="AJQ96549.1"/>
    </source>
</evidence>
<dbReference type="PATRIC" id="fig|1445510.3.peg.4480"/>
<dbReference type="Gene3D" id="1.10.1200.10">
    <property type="entry name" value="ACP-like"/>
    <property type="match status" value="1"/>
</dbReference>
<feature type="region of interest" description="Disordered" evidence="5">
    <location>
        <begin position="1028"/>
        <end position="1059"/>
    </location>
</feature>
<dbReference type="InterPro" id="IPR001242">
    <property type="entry name" value="Condensation_dom"/>
</dbReference>
<dbReference type="Gene3D" id="3.30.559.10">
    <property type="entry name" value="Chloramphenicol acetyltransferase-like domain"/>
    <property type="match status" value="1"/>
</dbReference>
<feature type="coiled-coil region" evidence="4">
    <location>
        <begin position="841"/>
        <end position="868"/>
    </location>
</feature>
<dbReference type="PANTHER" id="PTHR45527">
    <property type="entry name" value="NONRIBOSOMAL PEPTIDE SYNTHETASE"/>
    <property type="match status" value="1"/>
</dbReference>
<dbReference type="AlphaFoldDB" id="A0A0C5W1J6"/>
<dbReference type="GO" id="GO:0004467">
    <property type="term" value="F:long-chain fatty acid-CoA ligase activity"/>
    <property type="evidence" value="ECO:0007669"/>
    <property type="project" value="UniProtKB-EC"/>
</dbReference>
<organism evidence="7 8">
    <name type="scientific">Gynuella sunshinyii YC6258</name>
    <dbReference type="NCBI Taxonomy" id="1445510"/>
    <lineage>
        <taxon>Bacteria</taxon>
        <taxon>Pseudomonadati</taxon>
        <taxon>Pseudomonadota</taxon>
        <taxon>Gammaproteobacteria</taxon>
        <taxon>Oceanospirillales</taxon>
        <taxon>Saccharospirillaceae</taxon>
        <taxon>Gynuella</taxon>
    </lineage>
</organism>
<dbReference type="SUPFAM" id="SSF52777">
    <property type="entry name" value="CoA-dependent acyltransferases"/>
    <property type="match status" value="2"/>
</dbReference>
<dbReference type="SUPFAM" id="SSF47336">
    <property type="entry name" value="ACP-like"/>
    <property type="match status" value="1"/>
</dbReference>
<dbReference type="GO" id="GO:0005737">
    <property type="term" value="C:cytoplasm"/>
    <property type="evidence" value="ECO:0007669"/>
    <property type="project" value="TreeGrafter"/>
</dbReference>
<evidence type="ECO:0000256" key="1">
    <source>
        <dbReference type="ARBA" id="ARBA00001957"/>
    </source>
</evidence>
<dbReference type="FunFam" id="3.40.50.980:FF:000001">
    <property type="entry name" value="Non-ribosomal peptide synthetase"/>
    <property type="match status" value="1"/>
</dbReference>
<dbReference type="CDD" id="cd05930">
    <property type="entry name" value="A_NRPS"/>
    <property type="match status" value="1"/>
</dbReference>
<evidence type="ECO:0000256" key="4">
    <source>
        <dbReference type="SAM" id="Coils"/>
    </source>
</evidence>
<dbReference type="GO" id="GO:0031177">
    <property type="term" value="F:phosphopantetheine binding"/>
    <property type="evidence" value="ECO:0007669"/>
    <property type="project" value="InterPro"/>
</dbReference>
<dbReference type="SUPFAM" id="SSF56801">
    <property type="entry name" value="Acetyl-CoA synthetase-like"/>
    <property type="match status" value="1"/>
</dbReference>
<keyword evidence="2" id="KW-0596">Phosphopantetheine</keyword>
<dbReference type="PROSITE" id="PS00455">
    <property type="entry name" value="AMP_BINDING"/>
    <property type="match status" value="1"/>
</dbReference>
<dbReference type="Pfam" id="PF00668">
    <property type="entry name" value="Condensation"/>
    <property type="match status" value="1"/>
</dbReference>
<dbReference type="Proteomes" id="UP000032266">
    <property type="component" value="Chromosome"/>
</dbReference>
<dbReference type="Pfam" id="PF13193">
    <property type="entry name" value="AMP-binding_C"/>
    <property type="match status" value="1"/>
</dbReference>
<keyword evidence="3" id="KW-0597">Phosphoprotein</keyword>
<dbReference type="KEGG" id="gsn:YC6258_04517"/>
<comment type="cofactor">
    <cofactor evidence="1">
        <name>pantetheine 4'-phosphate</name>
        <dbReference type="ChEBI" id="CHEBI:47942"/>
    </cofactor>
</comment>
<dbReference type="GO" id="GO:0043041">
    <property type="term" value="P:amino acid activation for nonribosomal peptide biosynthetic process"/>
    <property type="evidence" value="ECO:0007669"/>
    <property type="project" value="TreeGrafter"/>
</dbReference>
<dbReference type="HOGENOM" id="CLU_000022_2_4_6"/>
<accession>A0A0C5W1J6</accession>
<dbReference type="InterPro" id="IPR025110">
    <property type="entry name" value="AMP-bd_C"/>
</dbReference>
<reference evidence="7 8" key="1">
    <citation type="submission" date="2014-01" db="EMBL/GenBank/DDBJ databases">
        <title>Full genme sequencing of cellulolytic bacterium Gynuella sunshinyii YC6258T gen. nov., sp. nov.</title>
        <authorList>
            <person name="Khan H."/>
            <person name="Chung E.J."/>
            <person name="Chung Y.R."/>
        </authorList>
    </citation>
    <scope>NUCLEOTIDE SEQUENCE [LARGE SCALE GENOMIC DNA]</scope>
    <source>
        <strain evidence="7 8">YC6258</strain>
    </source>
</reference>
<keyword evidence="7" id="KW-0436">Ligase</keyword>
<dbReference type="FunFam" id="3.40.50.980:FF:000002">
    <property type="entry name" value="Enterobactin synthetase component F"/>
    <property type="match status" value="1"/>
</dbReference>
<dbReference type="InterPro" id="IPR023213">
    <property type="entry name" value="CAT-like_dom_sf"/>
</dbReference>
<protein>
    <submittedName>
        <fullName evidence="7">Non-ribosomal peptide synthetase modules-related protein</fullName>
        <ecNumber evidence="7">6.2.1.3</ecNumber>
    </submittedName>
</protein>
<evidence type="ECO:0000256" key="5">
    <source>
        <dbReference type="SAM" id="MobiDB-lite"/>
    </source>
</evidence>
<sequence>MPTNNNTPASITEQQFWLLDQQGAGSAYNVISAFRFRRLDRQKLLSAIECIMLATPVLRSVYRMQDGELWRIETTQSAEVITESFSGADMDTRALAWLNTQSSKPFNLAEGPLVRLLFAEESDEYTLVSLCVHHIVIDLKSKDIIARLISALYESPDSNEVLDQPELFRYSEFTAQQRDWVASLDSQTAKDYWLSNTQAASRNVHIASPPVQPEDKAGYLPINLDASLQSALQQLAQQQRSTLYLILLSAYYYMLHKFSGVNNFCLAIPLSNRKAELFDQTLGCFVNTLPLSVDCQPEDSFVTLLGKIRKSFLLTHRHQQLPSVTILNLARSHNGPLYRQGFTFEHPMHLALPGVETEILNIHPDQPQLDLFLRGWLNENGRFEGQLEYHRKVLSDSVVRRFRDSLILLLQQIAQNPDLPLTSHTMTSAADLQQIAAFNQTARQYDEPHTLKALFERQVSRTPDQVALITENSQLSYQQFNHRCNQLAHLLLNNGVKAGTVVAVSIERSVEMTVAIYATIKTGAAYLPLDTTLPAARIELMLEQAGVSTVLTTTHCPAEPWLQQRTRVNVDSSEYEHQPVENPEATIHEDNTAYVIFTSGSTGTPKGVMNSHKGICNRLLWMQEQFRLNAQDVVLQKTVYSFDVSVWELFWPLQTGATLALAAADSHKDPYQLDRQIQHFNVSLMHFVPSMLSAYLAIKPHASEALRTVVCSGEELLVSHQQDFFNHFPDTALYNLYGPTEAAVDVTCWQCRPDHLSAPTPIGAPIANTQLYVVDDQDRQQPIGVMGELLIGGVQVAQGYIQQPELTARQFTANPFAYGMVYRTGDYARWNEQGQLEYLGRKDFQIKLNGVRMELAEIENALAAHEAVDLCAVSVGHDHQGHAFLYACYSTRNGHTELDKSELIQHLKTRLPQYMIPARFQWLKQFALTTSGKLDRKQLPAVQLQHEPVAVTQLQNLDETQALVMAAWSQVLGTGNIGLDESFFDAGGDSFQLLKVFDILKDRQQRPLESVDMFTYPTIRTLARFLASETQPTRSDTRSRAAAMQRAVKARPNLNRRRS</sequence>
<dbReference type="InterPro" id="IPR020806">
    <property type="entry name" value="PKS_PP-bd"/>
</dbReference>
<dbReference type="STRING" id="1445510.YC6258_04517"/>
<evidence type="ECO:0000259" key="6">
    <source>
        <dbReference type="PROSITE" id="PS50075"/>
    </source>
</evidence>
<dbReference type="Gene3D" id="3.40.50.980">
    <property type="match status" value="2"/>
</dbReference>
<dbReference type="Gene3D" id="3.30.300.30">
    <property type="match status" value="1"/>
</dbReference>